<sequence>MQPLAILNTGLVTAVGTTVASACAAIRVGISNTQETLFVGSDGEWIMGHKVTLEQPSRGMTRLVKMAAMAIRESLAEVPKDQWASIPLLLCVAERERPGRQEYLDDQLFSKVQLELEVEFSPGSSVIPHGRVSVAMALQYAQQLIYTDEIPLVLIVATDSLLSWPTLSVYDNNDRLLNNDNSNGFIPGEAGAALLIAKPDATSQLRCVGVGIATEKAHIDSEEPLRANGLTDAIRLALTDAGCEMHDLDFRICDVSGEQYYFKEAALALSRSLHQPKEKFDIWHPADCIGEIGAAAGVAMVIIANVASSKGYSKGVNILAHMASDPGQRVAIVLQWRNH</sequence>
<dbReference type="AlphaFoldDB" id="A0A3B0XK05"/>
<reference evidence="1" key="1">
    <citation type="submission" date="2018-06" db="EMBL/GenBank/DDBJ databases">
        <authorList>
            <person name="Zhirakovskaya E."/>
        </authorList>
    </citation>
    <scope>NUCLEOTIDE SEQUENCE</scope>
</reference>
<evidence type="ECO:0000313" key="1">
    <source>
        <dbReference type="EMBL" id="VAW67891.1"/>
    </source>
</evidence>
<dbReference type="GO" id="GO:0016746">
    <property type="term" value="F:acyltransferase activity"/>
    <property type="evidence" value="ECO:0007669"/>
    <property type="project" value="InterPro"/>
</dbReference>
<organism evidence="1">
    <name type="scientific">hydrothermal vent metagenome</name>
    <dbReference type="NCBI Taxonomy" id="652676"/>
    <lineage>
        <taxon>unclassified sequences</taxon>
        <taxon>metagenomes</taxon>
        <taxon>ecological metagenomes</taxon>
    </lineage>
</organism>
<dbReference type="SUPFAM" id="SSF53901">
    <property type="entry name" value="Thiolase-like"/>
    <property type="match status" value="2"/>
</dbReference>
<dbReference type="EMBL" id="UOFI01000113">
    <property type="protein sequence ID" value="VAW67891.1"/>
    <property type="molecule type" value="Genomic_DNA"/>
</dbReference>
<gene>
    <name evidence="1" type="ORF">MNBD_GAMMA09-2109</name>
</gene>
<dbReference type="Gene3D" id="3.40.47.10">
    <property type="match status" value="1"/>
</dbReference>
<proteinExistence type="predicted"/>
<dbReference type="NCBIfam" id="NF004798">
    <property type="entry name" value="PRK06147.1"/>
    <property type="match status" value="1"/>
</dbReference>
<name>A0A3B0XK05_9ZZZZ</name>
<dbReference type="InterPro" id="IPR016039">
    <property type="entry name" value="Thiolase-like"/>
</dbReference>
<protein>
    <submittedName>
        <fullName evidence="1">3-oxoacyl-[ACP] synthase</fullName>
    </submittedName>
</protein>
<accession>A0A3B0XK05</accession>